<evidence type="ECO:0000313" key="4">
    <source>
        <dbReference type="EMBL" id="GAA0919405.1"/>
    </source>
</evidence>
<keyword evidence="1" id="KW-1015">Disulfide bond</keyword>
<dbReference type="InterPro" id="IPR036939">
    <property type="entry name" value="Cu2_ascorb_mOase_N_sf"/>
</dbReference>
<dbReference type="Pfam" id="PF03712">
    <property type="entry name" value="Cu2_monoox_C"/>
    <property type="match status" value="1"/>
</dbReference>
<dbReference type="InterPro" id="IPR014784">
    <property type="entry name" value="Cu2_ascorb_mOase-like_C"/>
</dbReference>
<proteinExistence type="predicted"/>
<dbReference type="Gene3D" id="2.60.120.230">
    <property type="match status" value="1"/>
</dbReference>
<name>A0ABN1NZB6_9ACTN</name>
<feature type="domain" description="Copper type II ascorbate-dependent monooxygenase C-terminal" evidence="3">
    <location>
        <begin position="313"/>
        <end position="415"/>
    </location>
</feature>
<accession>A0ABN1NZB6</accession>
<reference evidence="4 5" key="1">
    <citation type="journal article" date="2019" name="Int. J. Syst. Evol. Microbiol.">
        <title>The Global Catalogue of Microorganisms (GCM) 10K type strain sequencing project: providing services to taxonomists for standard genome sequencing and annotation.</title>
        <authorList>
            <consortium name="The Broad Institute Genomics Platform"/>
            <consortium name="The Broad Institute Genome Sequencing Center for Infectious Disease"/>
            <person name="Wu L."/>
            <person name="Ma J."/>
        </authorList>
    </citation>
    <scope>NUCLEOTIDE SEQUENCE [LARGE SCALE GENOMIC DNA]</scope>
    <source>
        <strain evidence="4 5">JCM 11136</strain>
    </source>
</reference>
<evidence type="ECO:0000259" key="3">
    <source>
        <dbReference type="Pfam" id="PF03712"/>
    </source>
</evidence>
<comment type="caution">
    <text evidence="4">The sequence shown here is derived from an EMBL/GenBank/DDBJ whole genome shotgun (WGS) entry which is preliminary data.</text>
</comment>
<evidence type="ECO:0000256" key="2">
    <source>
        <dbReference type="SAM" id="MobiDB-lite"/>
    </source>
</evidence>
<sequence>MRLRHVRTTAPGAHTARAGTRGPFRGAKVALTAALTAAALTLAACGTAATGAQPSPAPPAEPSSAASSGTDPSGGHGLHSTGEPAPAAALREGERFATVGMPAPYTPKPPNGGTDEYRCFMIDPALGKGETFLTGAQFTAKNTQVVHHAILFTVPPENVAKVRAVDAAADGEGWTCFGDAGVRDASWIGHWAPGANEVLLDPKLGYSMREGSMIVMQVHYSTLALDGAPAGADQSSVRLRLASGPRTPLSTELLAAPVELPCTEQESGALCEREAAVTDVGKRFGEESVTNVQGLVEGCAKGKARPGPTQHCDMTSPAAFTLHAMAGHMHLLGRSIKVELNPGKKDGRTLLDVPDYNFDNQELRPLAEPVSVRKGDVLRVTCTHDAGLRAQLPLLKELPPRYVVWGEGTQDEMCLGIAVASASS</sequence>
<gene>
    <name evidence="4" type="ORF">GCM10009560_16930</name>
</gene>
<dbReference type="Proteomes" id="UP001501578">
    <property type="component" value="Unassembled WGS sequence"/>
</dbReference>
<feature type="region of interest" description="Disordered" evidence="2">
    <location>
        <begin position="1"/>
        <end position="21"/>
    </location>
</feature>
<dbReference type="InterPro" id="IPR000945">
    <property type="entry name" value="DBH-like"/>
</dbReference>
<keyword evidence="5" id="KW-1185">Reference proteome</keyword>
<dbReference type="InterPro" id="IPR024548">
    <property type="entry name" value="Cu2_monoox_C"/>
</dbReference>
<dbReference type="EMBL" id="BAAAHQ010000007">
    <property type="protein sequence ID" value="GAA0919405.1"/>
    <property type="molecule type" value="Genomic_DNA"/>
</dbReference>
<evidence type="ECO:0000313" key="5">
    <source>
        <dbReference type="Proteomes" id="UP001501578"/>
    </source>
</evidence>
<organism evidence="4 5">
    <name type="scientific">Nonomuraea longicatena</name>
    <dbReference type="NCBI Taxonomy" id="83682"/>
    <lineage>
        <taxon>Bacteria</taxon>
        <taxon>Bacillati</taxon>
        <taxon>Actinomycetota</taxon>
        <taxon>Actinomycetes</taxon>
        <taxon>Streptosporangiales</taxon>
        <taxon>Streptosporangiaceae</taxon>
        <taxon>Nonomuraea</taxon>
    </lineage>
</organism>
<dbReference type="SUPFAM" id="SSF49742">
    <property type="entry name" value="PHM/PNGase F"/>
    <property type="match status" value="2"/>
</dbReference>
<dbReference type="InterPro" id="IPR008977">
    <property type="entry name" value="PHM/PNGase_F_dom_sf"/>
</dbReference>
<dbReference type="Gene3D" id="2.60.120.310">
    <property type="entry name" value="Copper type II, ascorbate-dependent monooxygenase, N-terminal domain"/>
    <property type="match status" value="1"/>
</dbReference>
<evidence type="ECO:0000256" key="1">
    <source>
        <dbReference type="ARBA" id="ARBA00023157"/>
    </source>
</evidence>
<dbReference type="PANTHER" id="PTHR10157">
    <property type="entry name" value="DOPAMINE BETA HYDROXYLASE RELATED"/>
    <property type="match status" value="1"/>
</dbReference>
<dbReference type="PANTHER" id="PTHR10157:SF23">
    <property type="entry name" value="MOXD1 HOMOLOG 1"/>
    <property type="match status" value="1"/>
</dbReference>
<feature type="region of interest" description="Disordered" evidence="2">
    <location>
        <begin position="49"/>
        <end position="87"/>
    </location>
</feature>
<protein>
    <recommendedName>
        <fullName evidence="3">Copper type II ascorbate-dependent monooxygenase C-terminal domain-containing protein</fullName>
    </recommendedName>
</protein>